<evidence type="ECO:0008006" key="13">
    <source>
        <dbReference type="Google" id="ProtNLM"/>
    </source>
</evidence>
<evidence type="ECO:0000256" key="10">
    <source>
        <dbReference type="SAM" id="SignalP"/>
    </source>
</evidence>
<dbReference type="STRING" id="1280837.A0A316VHY8"/>
<dbReference type="InterPro" id="IPR029012">
    <property type="entry name" value="Helix_hairpin_bin_sf"/>
</dbReference>
<dbReference type="AlphaFoldDB" id="A0A316VHY8"/>
<dbReference type="GeneID" id="37022034"/>
<keyword evidence="12" id="KW-1185">Reference proteome</keyword>
<dbReference type="GO" id="GO:0043495">
    <property type="term" value="F:protein-membrane adaptor activity"/>
    <property type="evidence" value="ECO:0007669"/>
    <property type="project" value="TreeGrafter"/>
</dbReference>
<evidence type="ECO:0000256" key="7">
    <source>
        <dbReference type="ARBA" id="ARBA00023136"/>
    </source>
</evidence>
<dbReference type="GO" id="GO:0043529">
    <property type="term" value="C:GET complex"/>
    <property type="evidence" value="ECO:0007669"/>
    <property type="project" value="TreeGrafter"/>
</dbReference>
<evidence type="ECO:0000256" key="2">
    <source>
        <dbReference type="ARBA" id="ARBA00010799"/>
    </source>
</evidence>
<evidence type="ECO:0000256" key="8">
    <source>
        <dbReference type="SAM" id="MobiDB-lite"/>
    </source>
</evidence>
<dbReference type="GO" id="GO:0005789">
    <property type="term" value="C:endoplasmic reticulum membrane"/>
    <property type="evidence" value="ECO:0007669"/>
    <property type="project" value="UniProtKB-SubCell"/>
</dbReference>
<dbReference type="InParanoid" id="A0A316VHY8"/>
<name>A0A316VHY8_9BASI</name>
<comment type="similarity">
    <text evidence="2">Belongs to the WRB/GET1 family.</text>
</comment>
<evidence type="ECO:0000256" key="6">
    <source>
        <dbReference type="ARBA" id="ARBA00022989"/>
    </source>
</evidence>
<evidence type="ECO:0000256" key="3">
    <source>
        <dbReference type="ARBA" id="ARBA00022448"/>
    </source>
</evidence>
<evidence type="ECO:0000256" key="5">
    <source>
        <dbReference type="ARBA" id="ARBA00022824"/>
    </source>
</evidence>
<keyword evidence="5" id="KW-0256">Endoplasmic reticulum</keyword>
<dbReference type="OrthoDB" id="69461at2759"/>
<sequence>MHPALIILSVVVTVHIINLIGRERIESALKPFYLRLFNAKDLQQQRQLKKDLFSTRQQLNLTSSQDEFAKWAKLRRSVDKHVAQLEATNARLAGASSSVSLLVRAVLFLGTTLFPFCLTFYFGKTPMFFLPPSGSPTVASSAARISYLPTRKAPGGFEIPHDATHAWSMVNETYLGPLGWLLAMTAAPRGSVSAGMWSTICTRVILLITKQIKDLFVALTYSDPIAAEKKSASTQNEKVEAKATSSAIDEKTDSSARKRNVATTASD</sequence>
<dbReference type="PANTHER" id="PTHR42650">
    <property type="entry name" value="TAIL-ANCHORED PROTEIN INSERTION RECEPTOR WRB"/>
    <property type="match status" value="1"/>
</dbReference>
<feature type="signal peptide" evidence="10">
    <location>
        <begin position="1"/>
        <end position="16"/>
    </location>
</feature>
<dbReference type="InterPro" id="IPR028945">
    <property type="entry name" value="Get1"/>
</dbReference>
<dbReference type="Gene3D" id="1.10.287.660">
    <property type="entry name" value="Helix hairpin bin"/>
    <property type="match status" value="1"/>
</dbReference>
<keyword evidence="3" id="KW-0813">Transport</keyword>
<comment type="subcellular location">
    <subcellularLocation>
        <location evidence="1">Endoplasmic reticulum membrane</location>
        <topology evidence="1">Multi-pass membrane protein</topology>
    </subcellularLocation>
</comment>
<organism evidence="11 12">
    <name type="scientific">Meira miltonrushii</name>
    <dbReference type="NCBI Taxonomy" id="1280837"/>
    <lineage>
        <taxon>Eukaryota</taxon>
        <taxon>Fungi</taxon>
        <taxon>Dikarya</taxon>
        <taxon>Basidiomycota</taxon>
        <taxon>Ustilaginomycotina</taxon>
        <taxon>Exobasidiomycetes</taxon>
        <taxon>Exobasidiales</taxon>
        <taxon>Brachybasidiaceae</taxon>
        <taxon>Meira</taxon>
    </lineage>
</organism>
<keyword evidence="6 9" id="KW-1133">Transmembrane helix</keyword>
<dbReference type="GO" id="GO:0071816">
    <property type="term" value="P:tail-anchored membrane protein insertion into ER membrane"/>
    <property type="evidence" value="ECO:0007669"/>
    <property type="project" value="InterPro"/>
</dbReference>
<proteinExistence type="inferred from homology"/>
<evidence type="ECO:0000256" key="9">
    <source>
        <dbReference type="SAM" id="Phobius"/>
    </source>
</evidence>
<keyword evidence="4 9" id="KW-0812">Transmembrane</keyword>
<keyword evidence="10" id="KW-0732">Signal</keyword>
<dbReference type="Pfam" id="PF04420">
    <property type="entry name" value="CHD5"/>
    <property type="match status" value="1"/>
</dbReference>
<feature type="transmembrane region" description="Helical" evidence="9">
    <location>
        <begin position="101"/>
        <end position="122"/>
    </location>
</feature>
<evidence type="ECO:0000256" key="1">
    <source>
        <dbReference type="ARBA" id="ARBA00004477"/>
    </source>
</evidence>
<keyword evidence="7 9" id="KW-0472">Membrane</keyword>
<reference evidence="11 12" key="1">
    <citation type="journal article" date="2018" name="Mol. Biol. Evol.">
        <title>Broad Genomic Sampling Reveals a Smut Pathogenic Ancestry of the Fungal Clade Ustilaginomycotina.</title>
        <authorList>
            <person name="Kijpornyongpan T."/>
            <person name="Mondo S.J."/>
            <person name="Barry K."/>
            <person name="Sandor L."/>
            <person name="Lee J."/>
            <person name="Lipzen A."/>
            <person name="Pangilinan J."/>
            <person name="LaButti K."/>
            <person name="Hainaut M."/>
            <person name="Henrissat B."/>
            <person name="Grigoriev I.V."/>
            <person name="Spatafora J.W."/>
            <person name="Aime M.C."/>
        </authorList>
    </citation>
    <scope>NUCLEOTIDE SEQUENCE [LARGE SCALE GENOMIC DNA]</scope>
    <source>
        <strain evidence="11 12">MCA 3882</strain>
    </source>
</reference>
<accession>A0A316VHY8</accession>
<protein>
    <recommendedName>
        <fullName evidence="13">Guided entry of tail-anchored proteins 1</fullName>
    </recommendedName>
</protein>
<dbReference type="PANTHER" id="PTHR42650:SF1">
    <property type="entry name" value="GUIDED ENTRY OF TAIL-ANCHORED PROTEINS FACTOR 1"/>
    <property type="match status" value="1"/>
</dbReference>
<dbReference type="EMBL" id="KZ819602">
    <property type="protein sequence ID" value="PWN37150.1"/>
    <property type="molecule type" value="Genomic_DNA"/>
</dbReference>
<dbReference type="Proteomes" id="UP000245771">
    <property type="component" value="Unassembled WGS sequence"/>
</dbReference>
<feature type="compositionally biased region" description="Basic and acidic residues" evidence="8">
    <location>
        <begin position="229"/>
        <end position="241"/>
    </location>
</feature>
<feature type="chain" id="PRO_5016421678" description="Guided entry of tail-anchored proteins 1" evidence="10">
    <location>
        <begin position="17"/>
        <end position="267"/>
    </location>
</feature>
<feature type="region of interest" description="Disordered" evidence="8">
    <location>
        <begin position="229"/>
        <end position="267"/>
    </location>
</feature>
<evidence type="ECO:0000256" key="4">
    <source>
        <dbReference type="ARBA" id="ARBA00022692"/>
    </source>
</evidence>
<gene>
    <name evidence="11" type="ORF">FA14DRAFT_170035</name>
</gene>
<evidence type="ECO:0000313" key="11">
    <source>
        <dbReference type="EMBL" id="PWN37150.1"/>
    </source>
</evidence>
<evidence type="ECO:0000313" key="12">
    <source>
        <dbReference type="Proteomes" id="UP000245771"/>
    </source>
</evidence>
<dbReference type="RefSeq" id="XP_025357452.1">
    <property type="nucleotide sequence ID" value="XM_025500253.1"/>
</dbReference>